<dbReference type="InterPro" id="IPR000847">
    <property type="entry name" value="LysR_HTH_N"/>
</dbReference>
<keyword evidence="2" id="KW-0805">Transcription regulation</keyword>
<protein>
    <submittedName>
        <fullName evidence="5">LysR family transcriptional regulator</fullName>
    </submittedName>
</protein>
<dbReference type="SUPFAM" id="SSF46785">
    <property type="entry name" value="Winged helix' DNA-binding domain"/>
    <property type="match status" value="1"/>
</dbReference>
<gene>
    <name evidence="5" type="ORF">HF200_20770</name>
</gene>
<dbReference type="Pfam" id="PF00126">
    <property type="entry name" value="HTH_1"/>
    <property type="match status" value="1"/>
</dbReference>
<dbReference type="PRINTS" id="PR00039">
    <property type="entry name" value="HTHLYSR"/>
</dbReference>
<feature type="non-terminal residue" evidence="5">
    <location>
        <position position="109"/>
    </location>
</feature>
<keyword evidence="3" id="KW-0804">Transcription</keyword>
<proteinExistence type="inferred from homology"/>
<evidence type="ECO:0000259" key="4">
    <source>
        <dbReference type="PROSITE" id="PS50931"/>
    </source>
</evidence>
<name>A0ABX1IMC9_STRGB</name>
<comment type="caution">
    <text evidence="5">The sequence shown here is derived from an EMBL/GenBank/DDBJ whole genome shotgun (WGS) entry which is preliminary data.</text>
</comment>
<evidence type="ECO:0000256" key="1">
    <source>
        <dbReference type="ARBA" id="ARBA00009437"/>
    </source>
</evidence>
<accession>A0ABX1IMC9</accession>
<evidence type="ECO:0000313" key="6">
    <source>
        <dbReference type="Proteomes" id="UP000744032"/>
    </source>
</evidence>
<dbReference type="InterPro" id="IPR036388">
    <property type="entry name" value="WH-like_DNA-bd_sf"/>
</dbReference>
<dbReference type="PANTHER" id="PTHR30126:SF39">
    <property type="entry name" value="HTH-TYPE TRANSCRIPTIONAL REGULATOR CYSL"/>
    <property type="match status" value="1"/>
</dbReference>
<evidence type="ECO:0000256" key="2">
    <source>
        <dbReference type="ARBA" id="ARBA00023015"/>
    </source>
</evidence>
<sequence length="109" mass="11654">MSYGTRGILDRVDGHANLDLNLLRTFLAVYRSGSFTGAAQVLGLSQPTVTTQMRALERQTGRELFQRLPRGVTPTAVADALAARIAPALDDLAAVADPAPRTGPRQPLE</sequence>
<comment type="similarity">
    <text evidence="1">Belongs to the LysR transcriptional regulatory family.</text>
</comment>
<reference evidence="5 6" key="1">
    <citation type="submission" date="2020-04" db="EMBL/GenBank/DDBJ databases">
        <title>Genome sequence of Streptomyces galbus strain I339.</title>
        <authorList>
            <person name="Silva E.A.N."/>
            <person name="Merces M."/>
            <person name="Castelo Branco A.P.O.T."/>
            <person name="Vasconcelos P.C."/>
            <person name="Costa N.P."/>
            <person name="Marinho G.C.S."/>
            <person name="Oliveira C.J.B."/>
            <person name="Araujo D."/>
            <person name="Rodrigues Junior V.S."/>
            <person name="Almeida R."/>
            <person name="Silva Filho U.R."/>
            <person name="Andrade A.S.A."/>
            <person name="Cibulski S.P."/>
        </authorList>
    </citation>
    <scope>NUCLEOTIDE SEQUENCE [LARGE SCALE GENOMIC DNA]</scope>
    <source>
        <strain evidence="5 6">I339</strain>
    </source>
</reference>
<feature type="domain" description="HTH lysR-type" evidence="4">
    <location>
        <begin position="18"/>
        <end position="75"/>
    </location>
</feature>
<dbReference type="Gene3D" id="1.10.10.10">
    <property type="entry name" value="Winged helix-like DNA-binding domain superfamily/Winged helix DNA-binding domain"/>
    <property type="match status" value="1"/>
</dbReference>
<keyword evidence="6" id="KW-1185">Reference proteome</keyword>
<dbReference type="PANTHER" id="PTHR30126">
    <property type="entry name" value="HTH-TYPE TRANSCRIPTIONAL REGULATOR"/>
    <property type="match status" value="1"/>
</dbReference>
<dbReference type="PROSITE" id="PS50931">
    <property type="entry name" value="HTH_LYSR"/>
    <property type="match status" value="1"/>
</dbReference>
<dbReference type="InterPro" id="IPR036390">
    <property type="entry name" value="WH_DNA-bd_sf"/>
</dbReference>
<dbReference type="EMBL" id="JAAXMD010000205">
    <property type="protein sequence ID" value="NKQ26788.1"/>
    <property type="molecule type" value="Genomic_DNA"/>
</dbReference>
<organism evidence="5 6">
    <name type="scientific">Streptomyces galbus</name>
    <dbReference type="NCBI Taxonomy" id="33898"/>
    <lineage>
        <taxon>Bacteria</taxon>
        <taxon>Bacillati</taxon>
        <taxon>Actinomycetota</taxon>
        <taxon>Actinomycetes</taxon>
        <taxon>Kitasatosporales</taxon>
        <taxon>Streptomycetaceae</taxon>
        <taxon>Streptomyces</taxon>
    </lineage>
</organism>
<dbReference type="Proteomes" id="UP000744032">
    <property type="component" value="Unassembled WGS sequence"/>
</dbReference>
<evidence type="ECO:0000256" key="3">
    <source>
        <dbReference type="ARBA" id="ARBA00023163"/>
    </source>
</evidence>
<evidence type="ECO:0000313" key="5">
    <source>
        <dbReference type="EMBL" id="NKQ26788.1"/>
    </source>
</evidence>